<dbReference type="InterPro" id="IPR011054">
    <property type="entry name" value="Rudment_hybrid_motif"/>
</dbReference>
<evidence type="ECO:0000259" key="10">
    <source>
        <dbReference type="PROSITE" id="PS50975"/>
    </source>
</evidence>
<dbReference type="Gene3D" id="3.30.470.20">
    <property type="entry name" value="ATP-grasp fold, B domain"/>
    <property type="match status" value="1"/>
</dbReference>
<evidence type="ECO:0000256" key="7">
    <source>
        <dbReference type="ARBA" id="ARBA00038345"/>
    </source>
</evidence>
<dbReference type="SMART" id="SM01210">
    <property type="entry name" value="GARS_C"/>
    <property type="match status" value="1"/>
</dbReference>
<dbReference type="GO" id="GO:0005524">
    <property type="term" value="F:ATP binding"/>
    <property type="evidence" value="ECO:0007669"/>
    <property type="project" value="UniProtKB-KW"/>
</dbReference>
<dbReference type="InterPro" id="IPR011761">
    <property type="entry name" value="ATP-grasp"/>
</dbReference>
<dbReference type="NCBIfam" id="TIGR00877">
    <property type="entry name" value="purD"/>
    <property type="match status" value="1"/>
</dbReference>
<evidence type="ECO:0000256" key="2">
    <source>
        <dbReference type="ARBA" id="ARBA00013255"/>
    </source>
</evidence>
<dbReference type="EMBL" id="UINC01031497">
    <property type="protein sequence ID" value="SVB17640.1"/>
    <property type="molecule type" value="Genomic_DNA"/>
</dbReference>
<organism evidence="11">
    <name type="scientific">marine metagenome</name>
    <dbReference type="NCBI Taxonomy" id="408172"/>
    <lineage>
        <taxon>unclassified sequences</taxon>
        <taxon>metagenomes</taxon>
        <taxon>ecological metagenomes</taxon>
    </lineage>
</organism>
<sequence length="420" mass="44567">MKVLVIGSGAREHAIAWKLRASPQVTDIFTAPGNIGTAMLGTNLDVAAIDVDGLLAAAKSNHIDLTVVGPEATLEAGIVDRFRAEGLNIAGPSQAAARIETSKAFAKGLMLKYNIPTGKAELFTNYGSACSYVEQTQMPIVIKADGLAAGKGVVVCQTHEIALQALREAMEDQTFGPAGEQILVEECLFGQEISVFTFTDGVHLSPLISACDYKRVGDGDKGPNTGGMGSYSPPRVWDSALSDRIMREIMAPIVKALAGEGTPFQGVLYGGIILTPEGPKVIEFNARWGDPETQTVLPRLQSDLVELYMATIDGTVDQATIQWSQEACVGVVLASGGYPGNYKTGFPINGLDRVDDGVSVFHAGTQNQACEGVSLPITSGGRVLTVTATGTSLEQARQRAYNNVKRITFEGAKYRKDIAR</sequence>
<dbReference type="GO" id="GO:0004637">
    <property type="term" value="F:phosphoribosylamine-glycine ligase activity"/>
    <property type="evidence" value="ECO:0007669"/>
    <property type="project" value="UniProtKB-EC"/>
</dbReference>
<dbReference type="FunFam" id="3.90.600.10:FF:000001">
    <property type="entry name" value="Trifunctional purine biosynthetic protein adenosine-3"/>
    <property type="match status" value="1"/>
</dbReference>
<keyword evidence="3" id="KW-0436">Ligase</keyword>
<evidence type="ECO:0000256" key="1">
    <source>
        <dbReference type="ARBA" id="ARBA00005174"/>
    </source>
</evidence>
<dbReference type="Pfam" id="PF01071">
    <property type="entry name" value="GARS_A"/>
    <property type="match status" value="1"/>
</dbReference>
<dbReference type="EC" id="6.3.4.13" evidence="2"/>
<keyword evidence="4" id="KW-0547">Nucleotide-binding</keyword>
<dbReference type="Gene3D" id="3.90.600.10">
    <property type="entry name" value="Phosphoribosylglycinamide synthetase, C-terminal domain"/>
    <property type="match status" value="1"/>
</dbReference>
<dbReference type="Pfam" id="PF02843">
    <property type="entry name" value="GARS_C"/>
    <property type="match status" value="1"/>
</dbReference>
<keyword evidence="5" id="KW-0658">Purine biosynthesis</keyword>
<dbReference type="PANTHER" id="PTHR43472">
    <property type="entry name" value="PHOSPHORIBOSYLAMINE--GLYCINE LIGASE"/>
    <property type="match status" value="1"/>
</dbReference>
<dbReference type="InterPro" id="IPR013815">
    <property type="entry name" value="ATP_grasp_subdomain_1"/>
</dbReference>
<protein>
    <recommendedName>
        <fullName evidence="2">phosphoribosylamine--glycine ligase</fullName>
        <ecNumber evidence="2">6.3.4.13</ecNumber>
    </recommendedName>
    <alternativeName>
        <fullName evidence="8">Glycinamide ribonucleotide synthetase</fullName>
    </alternativeName>
    <alternativeName>
        <fullName evidence="9">Phosphoribosylglycinamide synthetase</fullName>
    </alternativeName>
</protein>
<name>A0A382BUY5_9ZZZZ</name>
<dbReference type="Gene3D" id="3.30.1490.20">
    <property type="entry name" value="ATP-grasp fold, A domain"/>
    <property type="match status" value="1"/>
</dbReference>
<evidence type="ECO:0000256" key="5">
    <source>
        <dbReference type="ARBA" id="ARBA00022755"/>
    </source>
</evidence>
<comment type="pathway">
    <text evidence="1">Purine metabolism; IMP biosynthesis via de novo pathway; N(1)-(5-phospho-D-ribosyl)glycinamide from 5-phospho-alpha-D-ribose 1-diphosphate: step 2/2.</text>
</comment>
<dbReference type="AlphaFoldDB" id="A0A382BUY5"/>
<dbReference type="SUPFAM" id="SSF52440">
    <property type="entry name" value="PreATP-grasp domain"/>
    <property type="match status" value="1"/>
</dbReference>
<dbReference type="PANTHER" id="PTHR43472:SF1">
    <property type="entry name" value="PHOSPHORIBOSYLAMINE--GLYCINE LIGASE, CHLOROPLASTIC"/>
    <property type="match status" value="1"/>
</dbReference>
<dbReference type="PROSITE" id="PS50975">
    <property type="entry name" value="ATP_GRASP"/>
    <property type="match status" value="1"/>
</dbReference>
<evidence type="ECO:0000256" key="8">
    <source>
        <dbReference type="ARBA" id="ARBA00042242"/>
    </source>
</evidence>
<dbReference type="HAMAP" id="MF_00138">
    <property type="entry name" value="GARS"/>
    <property type="match status" value="1"/>
</dbReference>
<evidence type="ECO:0000256" key="3">
    <source>
        <dbReference type="ARBA" id="ARBA00022598"/>
    </source>
</evidence>
<proteinExistence type="inferred from homology"/>
<dbReference type="GO" id="GO:0046872">
    <property type="term" value="F:metal ion binding"/>
    <property type="evidence" value="ECO:0007669"/>
    <property type="project" value="InterPro"/>
</dbReference>
<dbReference type="InterPro" id="IPR016185">
    <property type="entry name" value="PreATP-grasp_dom_sf"/>
</dbReference>
<dbReference type="Pfam" id="PF02844">
    <property type="entry name" value="GARS_N"/>
    <property type="match status" value="1"/>
</dbReference>
<comment type="similarity">
    <text evidence="7">Belongs to the GARS family.</text>
</comment>
<dbReference type="InterPro" id="IPR020561">
    <property type="entry name" value="PRibGlycinamid_synth_ATP-grasp"/>
</dbReference>
<dbReference type="SUPFAM" id="SSF56059">
    <property type="entry name" value="Glutathione synthetase ATP-binding domain-like"/>
    <property type="match status" value="1"/>
</dbReference>
<dbReference type="GO" id="GO:0006189">
    <property type="term" value="P:'de novo' IMP biosynthetic process"/>
    <property type="evidence" value="ECO:0007669"/>
    <property type="project" value="UniProtKB-UniPathway"/>
</dbReference>
<reference evidence="11" key="1">
    <citation type="submission" date="2018-05" db="EMBL/GenBank/DDBJ databases">
        <authorList>
            <person name="Lanie J.A."/>
            <person name="Ng W.-L."/>
            <person name="Kazmierczak K.M."/>
            <person name="Andrzejewski T.M."/>
            <person name="Davidsen T.M."/>
            <person name="Wayne K.J."/>
            <person name="Tettelin H."/>
            <person name="Glass J.I."/>
            <person name="Rusch D."/>
            <person name="Podicherti R."/>
            <person name="Tsui H.-C.T."/>
            <person name="Winkler M.E."/>
        </authorList>
    </citation>
    <scope>NUCLEOTIDE SEQUENCE</scope>
</reference>
<evidence type="ECO:0000256" key="9">
    <source>
        <dbReference type="ARBA" id="ARBA00042864"/>
    </source>
</evidence>
<dbReference type="InterPro" id="IPR037123">
    <property type="entry name" value="PRibGlycinamide_synth_C_sf"/>
</dbReference>
<evidence type="ECO:0000256" key="6">
    <source>
        <dbReference type="ARBA" id="ARBA00022840"/>
    </source>
</evidence>
<dbReference type="InterPro" id="IPR000115">
    <property type="entry name" value="PRibGlycinamide_synth"/>
</dbReference>
<accession>A0A382BUY5</accession>
<dbReference type="InterPro" id="IPR020562">
    <property type="entry name" value="PRibGlycinamide_synth_N"/>
</dbReference>
<keyword evidence="6" id="KW-0067">ATP-binding</keyword>
<evidence type="ECO:0000313" key="11">
    <source>
        <dbReference type="EMBL" id="SVB17640.1"/>
    </source>
</evidence>
<dbReference type="InterPro" id="IPR020560">
    <property type="entry name" value="PRibGlycinamide_synth_C-dom"/>
</dbReference>
<dbReference type="UniPathway" id="UPA00074">
    <property type="reaction ID" value="UER00125"/>
</dbReference>
<feature type="domain" description="ATP-grasp" evidence="10">
    <location>
        <begin position="107"/>
        <end position="313"/>
    </location>
</feature>
<dbReference type="GO" id="GO:0009113">
    <property type="term" value="P:purine nucleobase biosynthetic process"/>
    <property type="evidence" value="ECO:0007669"/>
    <property type="project" value="InterPro"/>
</dbReference>
<dbReference type="SMART" id="SM01209">
    <property type="entry name" value="GARS_A"/>
    <property type="match status" value="1"/>
</dbReference>
<evidence type="ECO:0000256" key="4">
    <source>
        <dbReference type="ARBA" id="ARBA00022741"/>
    </source>
</evidence>
<dbReference type="SUPFAM" id="SSF51246">
    <property type="entry name" value="Rudiment single hybrid motif"/>
    <property type="match status" value="1"/>
</dbReference>
<gene>
    <name evidence="11" type="ORF">METZ01_LOCUS170494</name>
</gene>
<dbReference type="Gene3D" id="3.40.50.20">
    <property type="match status" value="1"/>
</dbReference>